<name>A0ABW8RGQ0_9BACI</name>
<sequence>MSLAIFSTISLIAAIYFAVKPKSLTALELAMIIILVIYLDSNIMDIVMLNLDRISLSDKQTDHFSFYFTFVLLYPLMITWNLDHIHTIRLKSLKVFFSLLTIFTITGFESLTKYLKVVKYVDWNWRLDFAQWLTIWLVSFLIHKLFRKLVLKELKH</sequence>
<keyword evidence="1" id="KW-0472">Membrane</keyword>
<protein>
    <submittedName>
        <fullName evidence="2">Uncharacterized protein</fullName>
    </submittedName>
</protein>
<comment type="caution">
    <text evidence="2">The sequence shown here is derived from an EMBL/GenBank/DDBJ whole genome shotgun (WGS) entry which is preliminary data.</text>
</comment>
<feature type="transmembrane region" description="Helical" evidence="1">
    <location>
        <begin position="95"/>
        <end position="117"/>
    </location>
</feature>
<feature type="transmembrane region" description="Helical" evidence="1">
    <location>
        <begin position="64"/>
        <end position="83"/>
    </location>
</feature>
<keyword evidence="1" id="KW-1133">Transmembrane helix</keyword>
<evidence type="ECO:0000313" key="2">
    <source>
        <dbReference type="EMBL" id="MFK9091837.1"/>
    </source>
</evidence>
<organism evidence="2 3">
    <name type="scientific">Bacillus salipaludis</name>
    <dbReference type="NCBI Taxonomy" id="2547811"/>
    <lineage>
        <taxon>Bacteria</taxon>
        <taxon>Bacillati</taxon>
        <taxon>Bacillota</taxon>
        <taxon>Bacilli</taxon>
        <taxon>Bacillales</taxon>
        <taxon>Bacillaceae</taxon>
        <taxon>Bacillus</taxon>
    </lineage>
</organism>
<keyword evidence="1" id="KW-0812">Transmembrane</keyword>
<dbReference type="RefSeq" id="WP_406580453.1">
    <property type="nucleotide sequence ID" value="NZ_JBJHQH010000006.1"/>
</dbReference>
<feature type="transmembrane region" description="Helical" evidence="1">
    <location>
        <begin position="24"/>
        <end position="44"/>
    </location>
</feature>
<reference evidence="2 3" key="1">
    <citation type="submission" date="2024-11" db="EMBL/GenBank/DDBJ databases">
        <authorList>
            <person name="Lucas J.A."/>
        </authorList>
    </citation>
    <scope>NUCLEOTIDE SEQUENCE [LARGE SCALE GENOMIC DNA]</scope>
    <source>
        <strain evidence="2 3">Z 5.4</strain>
    </source>
</reference>
<proteinExistence type="predicted"/>
<evidence type="ECO:0000256" key="1">
    <source>
        <dbReference type="SAM" id="Phobius"/>
    </source>
</evidence>
<dbReference type="Proteomes" id="UP001623041">
    <property type="component" value="Unassembled WGS sequence"/>
</dbReference>
<keyword evidence="3" id="KW-1185">Reference proteome</keyword>
<gene>
    <name evidence="2" type="ORF">ACJEBI_10125</name>
</gene>
<accession>A0ABW8RGQ0</accession>
<evidence type="ECO:0000313" key="3">
    <source>
        <dbReference type="Proteomes" id="UP001623041"/>
    </source>
</evidence>
<feature type="transmembrane region" description="Helical" evidence="1">
    <location>
        <begin position="129"/>
        <end position="146"/>
    </location>
</feature>
<dbReference type="EMBL" id="JBJHQH010000006">
    <property type="protein sequence ID" value="MFK9091837.1"/>
    <property type="molecule type" value="Genomic_DNA"/>
</dbReference>